<evidence type="ECO:0000259" key="2">
    <source>
        <dbReference type="Pfam" id="PF01246"/>
    </source>
</evidence>
<name>A0A3R7Y7Q0_9STRA</name>
<dbReference type="InterPro" id="IPR038630">
    <property type="entry name" value="L24e/L24_sf"/>
</dbReference>
<dbReference type="Pfam" id="PF01246">
    <property type="entry name" value="Ribosomal_L24e"/>
    <property type="match status" value="1"/>
</dbReference>
<gene>
    <name evidence="3" type="ORF">DD237_000221</name>
</gene>
<dbReference type="Proteomes" id="UP000286097">
    <property type="component" value="Unassembled WGS sequence"/>
</dbReference>
<dbReference type="AlphaFoldDB" id="A0A3R7Y7Q0"/>
<sequence>MEVAEDKHKKEGTAYRSKGVSIYFFRLFSSHYKVISASNVTETCSLSESASTLATVRATFRRDGSAYVFINAKSKSLFMQRKKATKIVWTLG</sequence>
<comment type="similarity">
    <text evidence="1">Belongs to the eukaryotic ribosomal protein eL24 family.</text>
</comment>
<reference evidence="3 4" key="1">
    <citation type="submission" date="2018-06" db="EMBL/GenBank/DDBJ databases">
        <title>Comparative genomics of downy mildews reveals potential adaptations to biotrophy.</title>
        <authorList>
            <person name="Fletcher K."/>
            <person name="Klosterman S.J."/>
            <person name="Derevnina L."/>
            <person name="Martin F."/>
            <person name="Koike S."/>
            <person name="Reyes Chin-Wo S."/>
            <person name="Mou B."/>
            <person name="Michelmore R."/>
        </authorList>
    </citation>
    <scope>NUCLEOTIDE SEQUENCE [LARGE SCALE GENOMIC DNA]</scope>
    <source>
        <strain evidence="3 4">R13</strain>
    </source>
</reference>
<dbReference type="Gene3D" id="2.30.170.20">
    <property type="entry name" value="Ribosomal protein L24e"/>
    <property type="match status" value="1"/>
</dbReference>
<evidence type="ECO:0000256" key="1">
    <source>
        <dbReference type="ARBA" id="ARBA00005647"/>
    </source>
</evidence>
<organism evidence="3 4">
    <name type="scientific">Peronospora effusa</name>
    <dbReference type="NCBI Taxonomy" id="542832"/>
    <lineage>
        <taxon>Eukaryota</taxon>
        <taxon>Sar</taxon>
        <taxon>Stramenopiles</taxon>
        <taxon>Oomycota</taxon>
        <taxon>Peronosporomycetes</taxon>
        <taxon>Peronosporales</taxon>
        <taxon>Peronosporaceae</taxon>
        <taxon>Peronospora</taxon>
    </lineage>
</organism>
<evidence type="ECO:0000313" key="4">
    <source>
        <dbReference type="Proteomes" id="UP000286097"/>
    </source>
</evidence>
<evidence type="ECO:0000313" key="3">
    <source>
        <dbReference type="EMBL" id="RQM14050.1"/>
    </source>
</evidence>
<feature type="domain" description="Large ribosomal subunit protein eL24-related N-terminal" evidence="2">
    <location>
        <begin position="41"/>
        <end position="90"/>
    </location>
</feature>
<accession>A0A3R7Y7Q0</accession>
<dbReference type="InterPro" id="IPR000988">
    <property type="entry name" value="Ribosomal_eL24-rel_N"/>
</dbReference>
<proteinExistence type="inferred from homology"/>
<dbReference type="VEuPathDB" id="FungiDB:DD237_000221"/>
<comment type="caution">
    <text evidence="3">The sequence shown here is derived from an EMBL/GenBank/DDBJ whole genome shotgun (WGS) entry which is preliminary data.</text>
</comment>
<dbReference type="EMBL" id="QKXF01000221">
    <property type="protein sequence ID" value="RQM14050.1"/>
    <property type="molecule type" value="Genomic_DNA"/>
</dbReference>
<protein>
    <recommendedName>
        <fullName evidence="2">Large ribosomal subunit protein eL24-related N-terminal domain-containing protein</fullName>
    </recommendedName>
</protein>